<reference evidence="1 2" key="1">
    <citation type="journal article" date="2015" name="Genome Announc.">
        <title>Expanding the biotechnology potential of lactobacilli through comparative genomics of 213 strains and associated genera.</title>
        <authorList>
            <person name="Sun Z."/>
            <person name="Harris H.M."/>
            <person name="McCann A."/>
            <person name="Guo C."/>
            <person name="Argimon S."/>
            <person name="Zhang W."/>
            <person name="Yang X."/>
            <person name="Jeffery I.B."/>
            <person name="Cooney J.C."/>
            <person name="Kagawa T.F."/>
            <person name="Liu W."/>
            <person name="Song Y."/>
            <person name="Salvetti E."/>
            <person name="Wrobel A."/>
            <person name="Rasinkangas P."/>
            <person name="Parkhill J."/>
            <person name="Rea M.C."/>
            <person name="O'Sullivan O."/>
            <person name="Ritari J."/>
            <person name="Douillard F.P."/>
            <person name="Paul Ross R."/>
            <person name="Yang R."/>
            <person name="Briner A.E."/>
            <person name="Felis G.E."/>
            <person name="de Vos W.M."/>
            <person name="Barrangou R."/>
            <person name="Klaenhammer T.R."/>
            <person name="Caufield P.W."/>
            <person name="Cui Y."/>
            <person name="Zhang H."/>
            <person name="O'Toole P.W."/>
        </authorList>
    </citation>
    <scope>NUCLEOTIDE SEQUENCE [LARGE SCALE GENOMIC DNA]</scope>
    <source>
        <strain evidence="1 2">DSM 23927</strain>
    </source>
</reference>
<comment type="caution">
    <text evidence="1">The sequence shown here is derived from an EMBL/GenBank/DDBJ whole genome shotgun (WGS) entry which is preliminary data.</text>
</comment>
<dbReference type="Proteomes" id="UP000051672">
    <property type="component" value="Unassembled WGS sequence"/>
</dbReference>
<accession>A0A0R2AYN7</accession>
<keyword evidence="2" id="KW-1185">Reference proteome</keyword>
<name>A0A0R2AYN7_9LACO</name>
<evidence type="ECO:0000313" key="1">
    <source>
        <dbReference type="EMBL" id="KRM72456.1"/>
    </source>
</evidence>
<evidence type="ECO:0000313" key="2">
    <source>
        <dbReference type="Proteomes" id="UP000051672"/>
    </source>
</evidence>
<sequence length="67" mass="7820">MAKKMTQDYGQLLDQLRSGEIDEITVAPEDFMAFRAVWTNYPARKEIVGTAKRHGEIIYHYQSNETR</sequence>
<protein>
    <submittedName>
        <fullName evidence="1">Uncharacterized protein</fullName>
    </submittedName>
</protein>
<gene>
    <name evidence="1" type="ORF">FC34_GL000161</name>
</gene>
<organism evidence="1 2">
    <name type="scientific">Lacticaseibacillus brantae DSM 23927</name>
    <dbReference type="NCBI Taxonomy" id="1423727"/>
    <lineage>
        <taxon>Bacteria</taxon>
        <taxon>Bacillati</taxon>
        <taxon>Bacillota</taxon>
        <taxon>Bacilli</taxon>
        <taxon>Lactobacillales</taxon>
        <taxon>Lactobacillaceae</taxon>
        <taxon>Lacticaseibacillus</taxon>
    </lineage>
</organism>
<dbReference type="PATRIC" id="fig|1423727.3.peg.161"/>
<dbReference type="AlphaFoldDB" id="A0A0R2AYN7"/>
<proteinExistence type="predicted"/>
<dbReference type="STRING" id="1423727.FC34_GL000161"/>
<dbReference type="EMBL" id="AYZQ01000001">
    <property type="protein sequence ID" value="KRM72456.1"/>
    <property type="molecule type" value="Genomic_DNA"/>
</dbReference>